<evidence type="ECO:0000313" key="3">
    <source>
        <dbReference type="EMBL" id="QHT14232.1"/>
    </source>
</evidence>
<proteinExistence type="predicted"/>
<name>A0A6C0DCU5_9ZZZZ</name>
<keyword evidence="2" id="KW-0812">Transmembrane</keyword>
<feature type="compositionally biased region" description="Basic and acidic residues" evidence="1">
    <location>
        <begin position="114"/>
        <end position="131"/>
    </location>
</feature>
<keyword evidence="2" id="KW-1133">Transmembrane helix</keyword>
<reference evidence="3" key="1">
    <citation type="journal article" date="2020" name="Nature">
        <title>Giant virus diversity and host interactions through global metagenomics.</title>
        <authorList>
            <person name="Schulz F."/>
            <person name="Roux S."/>
            <person name="Paez-Espino D."/>
            <person name="Jungbluth S."/>
            <person name="Walsh D.A."/>
            <person name="Denef V.J."/>
            <person name="McMahon K.D."/>
            <person name="Konstantinidis K.T."/>
            <person name="Eloe-Fadrosh E.A."/>
            <person name="Kyrpides N.C."/>
            <person name="Woyke T."/>
        </authorList>
    </citation>
    <scope>NUCLEOTIDE SEQUENCE</scope>
    <source>
        <strain evidence="3">GVMAG-M-3300023174-137</strain>
    </source>
</reference>
<accession>A0A6C0DCU5</accession>
<dbReference type="EMBL" id="MN739580">
    <property type="protein sequence ID" value="QHT14232.1"/>
    <property type="molecule type" value="Genomic_DNA"/>
</dbReference>
<sequence length="174" mass="18919">MHKLDMKNPTALLSVLAVSFLLFLSAPNVPNWVLQMFVNTYVGVILLIASVLVALYVNPILALAVFLTAGAFFLENRKRILIKIEAPEQPTGPGKQVAAPISALTEGSADVVDGEAHPEHEEPSRESHSFEPDGDSSNEFRPVGESINMKQPLETATPHEVADHYTRSYGLSAQ</sequence>
<feature type="transmembrane region" description="Helical" evidence="2">
    <location>
        <begin position="41"/>
        <end position="74"/>
    </location>
</feature>
<protein>
    <submittedName>
        <fullName evidence="3">Uncharacterized protein</fullName>
    </submittedName>
</protein>
<evidence type="ECO:0000256" key="2">
    <source>
        <dbReference type="SAM" id="Phobius"/>
    </source>
</evidence>
<organism evidence="3">
    <name type="scientific">viral metagenome</name>
    <dbReference type="NCBI Taxonomy" id="1070528"/>
    <lineage>
        <taxon>unclassified sequences</taxon>
        <taxon>metagenomes</taxon>
        <taxon>organismal metagenomes</taxon>
    </lineage>
</organism>
<feature type="region of interest" description="Disordered" evidence="1">
    <location>
        <begin position="107"/>
        <end position="174"/>
    </location>
</feature>
<evidence type="ECO:0000256" key="1">
    <source>
        <dbReference type="SAM" id="MobiDB-lite"/>
    </source>
</evidence>
<keyword evidence="2" id="KW-0472">Membrane</keyword>
<dbReference type="AlphaFoldDB" id="A0A6C0DCU5"/>